<reference evidence="6 7" key="1">
    <citation type="submission" date="2019-03" db="EMBL/GenBank/DDBJ databases">
        <title>Genomics of glacier-inhabiting Cryobacterium strains.</title>
        <authorList>
            <person name="Liu Q."/>
            <person name="Xin Y.-H."/>
        </authorList>
    </citation>
    <scope>NUCLEOTIDE SEQUENCE [LARGE SCALE GENOMIC DNA]</scope>
    <source>
        <strain evidence="6 7">CGMCC 1.4292</strain>
    </source>
</reference>
<dbReference type="PANTHER" id="PTHR37817:SF1">
    <property type="entry name" value="N-ACETYLTRANSFERASE EIS"/>
    <property type="match status" value="1"/>
</dbReference>
<keyword evidence="3 4" id="KW-0012">Acyltransferase</keyword>
<comment type="caution">
    <text evidence="6">The sequence shown here is derived from an EMBL/GenBank/DDBJ whole genome shotgun (WGS) entry which is preliminary data.</text>
</comment>
<evidence type="ECO:0000313" key="6">
    <source>
        <dbReference type="EMBL" id="TFD76316.1"/>
    </source>
</evidence>
<evidence type="ECO:0000259" key="5">
    <source>
        <dbReference type="PROSITE" id="PS51186"/>
    </source>
</evidence>
<dbReference type="EMBL" id="SOHQ01000038">
    <property type="protein sequence ID" value="TFD76316.1"/>
    <property type="molecule type" value="Genomic_DNA"/>
</dbReference>
<dbReference type="OrthoDB" id="8399956at2"/>
<evidence type="ECO:0000313" key="7">
    <source>
        <dbReference type="Proteomes" id="UP000298218"/>
    </source>
</evidence>
<dbReference type="GO" id="GO:0034069">
    <property type="term" value="F:aminoglycoside N-acetyltransferase activity"/>
    <property type="evidence" value="ECO:0007669"/>
    <property type="project" value="TreeGrafter"/>
</dbReference>
<dbReference type="Proteomes" id="UP000298218">
    <property type="component" value="Unassembled WGS sequence"/>
</dbReference>
<dbReference type="PROSITE" id="PS51186">
    <property type="entry name" value="GNAT"/>
    <property type="match status" value="1"/>
</dbReference>
<dbReference type="HAMAP" id="MF_01812">
    <property type="entry name" value="Eis"/>
    <property type="match status" value="1"/>
</dbReference>
<evidence type="ECO:0000256" key="3">
    <source>
        <dbReference type="ARBA" id="ARBA00023315"/>
    </source>
</evidence>
<accession>A0A4Y8KJN0</accession>
<dbReference type="InterPro" id="IPR051554">
    <property type="entry name" value="Acetyltransferase_Eis"/>
</dbReference>
<gene>
    <name evidence="6" type="ORF">E3T53_14020</name>
</gene>
<comment type="similarity">
    <text evidence="1 4">Belongs to the acetyltransferase Eis family.</text>
</comment>
<dbReference type="Pfam" id="PF13530">
    <property type="entry name" value="SCP2_2"/>
    <property type="match status" value="1"/>
</dbReference>
<dbReference type="PANTHER" id="PTHR37817">
    <property type="entry name" value="N-ACETYLTRANSFERASE EIS"/>
    <property type="match status" value="1"/>
</dbReference>
<dbReference type="InterPro" id="IPR036527">
    <property type="entry name" value="SCP2_sterol-bd_dom_sf"/>
</dbReference>
<dbReference type="Gene3D" id="3.30.1050.10">
    <property type="entry name" value="SCP2 sterol-binding domain"/>
    <property type="match status" value="1"/>
</dbReference>
<organism evidence="6 7">
    <name type="scientific">Cryobacterium psychrophilum</name>
    <dbReference type="NCBI Taxonomy" id="41988"/>
    <lineage>
        <taxon>Bacteria</taxon>
        <taxon>Bacillati</taxon>
        <taxon>Actinomycetota</taxon>
        <taxon>Actinomycetes</taxon>
        <taxon>Micrococcales</taxon>
        <taxon>Microbacteriaceae</taxon>
        <taxon>Cryobacterium</taxon>
    </lineage>
</organism>
<feature type="domain" description="N-acetyltransferase" evidence="5">
    <location>
        <begin position="22"/>
        <end position="178"/>
    </location>
</feature>
<feature type="binding site" evidence="4">
    <location>
        <begin position="117"/>
        <end position="122"/>
    </location>
    <ligand>
        <name>acetyl-CoA</name>
        <dbReference type="ChEBI" id="CHEBI:57288"/>
    </ligand>
</feature>
<feature type="active site" description="Proton acceptor; via carboxylate" evidence="4">
    <location>
        <position position="438"/>
    </location>
</feature>
<dbReference type="Pfam" id="PF17668">
    <property type="entry name" value="Acetyltransf_17"/>
    <property type="match status" value="1"/>
</dbReference>
<dbReference type="SUPFAM" id="SSF55729">
    <property type="entry name" value="Acyl-CoA N-acyltransferases (Nat)"/>
    <property type="match status" value="1"/>
</dbReference>
<dbReference type="InterPro" id="IPR022902">
    <property type="entry name" value="NAcTrfase_Eis"/>
</dbReference>
<dbReference type="GO" id="GO:0030649">
    <property type="term" value="P:aminoglycoside antibiotic catabolic process"/>
    <property type="evidence" value="ECO:0007669"/>
    <property type="project" value="TreeGrafter"/>
</dbReference>
<keyword evidence="2 4" id="KW-0808">Transferase</keyword>
<dbReference type="InterPro" id="IPR041380">
    <property type="entry name" value="Acetyltransf_17"/>
</dbReference>
<evidence type="ECO:0000256" key="1">
    <source>
        <dbReference type="ARBA" id="ARBA00009213"/>
    </source>
</evidence>
<dbReference type="Gene3D" id="3.40.630.30">
    <property type="match status" value="2"/>
</dbReference>
<dbReference type="SUPFAM" id="SSF55718">
    <property type="entry name" value="SCP-like"/>
    <property type="match status" value="1"/>
</dbReference>
<feature type="active site" description="Proton donor" evidence="4">
    <location>
        <position position="150"/>
    </location>
</feature>
<dbReference type="InterPro" id="IPR025559">
    <property type="entry name" value="Eis_dom"/>
</dbReference>
<feature type="binding site" evidence="4">
    <location>
        <begin position="145"/>
        <end position="146"/>
    </location>
    <ligand>
        <name>acetyl-CoA</name>
        <dbReference type="ChEBI" id="CHEBI:57288"/>
    </ligand>
</feature>
<dbReference type="RefSeq" id="WP_134173308.1">
    <property type="nucleotide sequence ID" value="NZ_SODI01000001.1"/>
</dbReference>
<dbReference type="Pfam" id="PF13527">
    <property type="entry name" value="Acetyltransf_9"/>
    <property type="match status" value="1"/>
</dbReference>
<proteinExistence type="inferred from homology"/>
<dbReference type="AlphaFoldDB" id="A0A4Y8KJN0"/>
<protein>
    <submittedName>
        <fullName evidence="6">GNAT family N-acetyltransferase</fullName>
    </submittedName>
</protein>
<feature type="binding site" evidence="4">
    <location>
        <begin position="109"/>
        <end position="111"/>
    </location>
    <ligand>
        <name>acetyl-CoA</name>
        <dbReference type="ChEBI" id="CHEBI:57288"/>
    </ligand>
</feature>
<evidence type="ECO:0000256" key="2">
    <source>
        <dbReference type="ARBA" id="ARBA00022679"/>
    </source>
</evidence>
<evidence type="ECO:0000256" key="4">
    <source>
        <dbReference type="HAMAP-Rule" id="MF_01812"/>
    </source>
</evidence>
<dbReference type="InterPro" id="IPR016181">
    <property type="entry name" value="Acyl_CoA_acyltransferase"/>
</dbReference>
<name>A0A4Y8KJN0_9MICO</name>
<keyword evidence="7" id="KW-1185">Reference proteome</keyword>
<comment type="subunit">
    <text evidence="4">Homohexamer; trimer of dimers.</text>
</comment>
<sequence>MTQHTSLPVDSDSRDMLAAHGLDLGILDPTDLVSARRWLQAEARGFHDSAHSNELLGVLEREIAIDRVTAVHDRSGADPDSPVATVRSWEMGLSVPGGGTLPAWAISSVTVAPTHRRRGIARALLPGELRSAQALGLPLAMLTVSEATIYGRFGFGPAAHQAHVHVDTTRARWIGPVPTGRVDFVTAASLVVEGPAIFERSRESGEVDRRPSWWSHALGLVPQDPDSGKRSLRCVRYDDAAGRAQGFAVYSIALGDDGYPARLDLADLVAATDDAYAALWHFVIDMDLVTEVSAPLRSVREALSWQVSDRRAVRKTLERDHLWLRILDVPTALSSRTYSAPGIFRLTVTDDLDFAAGDYLLTVDADGHGAAHPLAGEMPADAVHVTLAVADLGALYLGAGSAVDLARAGRLTTTTTDAAARLDATFHSPTCPRLSTGF</sequence>
<dbReference type="InterPro" id="IPR000182">
    <property type="entry name" value="GNAT_dom"/>
</dbReference>